<dbReference type="InterPro" id="IPR057869">
    <property type="entry name" value="HP1_YO34"/>
</dbReference>
<sequence>MRLVKLLEPVAERGFKPKRLRVSLRIRYADRGQLESLVRLAEATDAAGDRRVYEILNRTAKAYRIRQVLFTERLQANEQAGEQAWQVSFHLVEHHSNPERVEARRTPVPTATIETTGKPVVEPEPERELTGLEEWLQGVDGLLAPEGG</sequence>
<evidence type="ECO:0000313" key="2">
    <source>
        <dbReference type="EMBL" id="VFK55277.1"/>
    </source>
</evidence>
<gene>
    <name evidence="2" type="ORF">BECKTUN1418D_GA0071000_10308</name>
    <name evidence="3" type="ORF">BECKTUN1418E_GA0071001_10425</name>
    <name evidence="1" type="ORF">BECKTUN1418F_GA0071002_10425</name>
</gene>
<dbReference type="AlphaFoldDB" id="A0A450ZS89"/>
<dbReference type="Pfam" id="PF25759">
    <property type="entry name" value="HP1_ORF34"/>
    <property type="match status" value="1"/>
</dbReference>
<evidence type="ECO:0000313" key="3">
    <source>
        <dbReference type="EMBL" id="VFK56643.1"/>
    </source>
</evidence>
<proteinExistence type="predicted"/>
<protein>
    <submittedName>
        <fullName evidence="3">Uncharacterized protein</fullName>
    </submittedName>
</protein>
<dbReference type="EMBL" id="CAADFX010000030">
    <property type="protein sequence ID" value="VFK55277.1"/>
    <property type="molecule type" value="Genomic_DNA"/>
</dbReference>
<accession>A0A450ZS89</accession>
<evidence type="ECO:0000313" key="1">
    <source>
        <dbReference type="EMBL" id="VFK54381.1"/>
    </source>
</evidence>
<reference evidence="3" key="1">
    <citation type="submission" date="2019-02" db="EMBL/GenBank/DDBJ databases">
        <authorList>
            <person name="Gruber-Vodicka R. H."/>
            <person name="Seah K. B. B."/>
        </authorList>
    </citation>
    <scope>NUCLEOTIDE SEQUENCE</scope>
    <source>
        <strain evidence="2">BECK_BY1</strain>
        <strain evidence="3">BECK_BY2</strain>
        <strain evidence="1">BECK_BY3</strain>
    </source>
</reference>
<dbReference type="EMBL" id="CAADFV010000042">
    <property type="protein sequence ID" value="VFK56643.1"/>
    <property type="molecule type" value="Genomic_DNA"/>
</dbReference>
<dbReference type="EMBL" id="CAADFY010000042">
    <property type="protein sequence ID" value="VFK54381.1"/>
    <property type="molecule type" value="Genomic_DNA"/>
</dbReference>
<organism evidence="3">
    <name type="scientific">Candidatus Kentrum sp. TUN</name>
    <dbReference type="NCBI Taxonomy" id="2126343"/>
    <lineage>
        <taxon>Bacteria</taxon>
        <taxon>Pseudomonadati</taxon>
        <taxon>Pseudomonadota</taxon>
        <taxon>Gammaproteobacteria</taxon>
        <taxon>Candidatus Kentrum</taxon>
    </lineage>
</organism>
<name>A0A450ZS89_9GAMM</name>